<dbReference type="AlphaFoldDB" id="A0A9P5Q221"/>
<dbReference type="OrthoDB" id="4584900at2759"/>
<organism evidence="2 3">
    <name type="scientific">Rhodocollybia butyracea</name>
    <dbReference type="NCBI Taxonomy" id="206335"/>
    <lineage>
        <taxon>Eukaryota</taxon>
        <taxon>Fungi</taxon>
        <taxon>Dikarya</taxon>
        <taxon>Basidiomycota</taxon>
        <taxon>Agaricomycotina</taxon>
        <taxon>Agaricomycetes</taxon>
        <taxon>Agaricomycetidae</taxon>
        <taxon>Agaricales</taxon>
        <taxon>Marasmiineae</taxon>
        <taxon>Omphalotaceae</taxon>
        <taxon>Rhodocollybia</taxon>
    </lineage>
</organism>
<accession>A0A9P5Q221</accession>
<evidence type="ECO:0000313" key="3">
    <source>
        <dbReference type="Proteomes" id="UP000772434"/>
    </source>
</evidence>
<dbReference type="Proteomes" id="UP000772434">
    <property type="component" value="Unassembled WGS sequence"/>
</dbReference>
<reference evidence="2" key="1">
    <citation type="submission" date="2020-11" db="EMBL/GenBank/DDBJ databases">
        <authorList>
            <consortium name="DOE Joint Genome Institute"/>
            <person name="Ahrendt S."/>
            <person name="Riley R."/>
            <person name="Andreopoulos W."/>
            <person name="Labutti K."/>
            <person name="Pangilinan J."/>
            <person name="Ruiz-Duenas F.J."/>
            <person name="Barrasa J.M."/>
            <person name="Sanchez-Garcia M."/>
            <person name="Camarero S."/>
            <person name="Miyauchi S."/>
            <person name="Serrano A."/>
            <person name="Linde D."/>
            <person name="Babiker R."/>
            <person name="Drula E."/>
            <person name="Ayuso-Fernandez I."/>
            <person name="Pacheco R."/>
            <person name="Padilla G."/>
            <person name="Ferreira P."/>
            <person name="Barriuso J."/>
            <person name="Kellner H."/>
            <person name="Castanera R."/>
            <person name="Alfaro M."/>
            <person name="Ramirez L."/>
            <person name="Pisabarro A.G."/>
            <person name="Kuo A."/>
            <person name="Tritt A."/>
            <person name="Lipzen A."/>
            <person name="He G."/>
            <person name="Yan M."/>
            <person name="Ng V."/>
            <person name="Cullen D."/>
            <person name="Martin F."/>
            <person name="Rosso M.-N."/>
            <person name="Henrissat B."/>
            <person name="Hibbett D."/>
            <person name="Martinez A.T."/>
            <person name="Grigoriev I.V."/>
        </authorList>
    </citation>
    <scope>NUCLEOTIDE SEQUENCE</scope>
    <source>
        <strain evidence="2">AH 40177</strain>
    </source>
</reference>
<comment type="caution">
    <text evidence="2">The sequence shown here is derived from an EMBL/GenBank/DDBJ whole genome shotgun (WGS) entry which is preliminary data.</text>
</comment>
<sequence length="267" mass="28521">MMWFSLLATTFLMASAWPLSSLSFNPSAADMRVIPRSHSILQEQGPTNAKRFAKGLTVTPKLPRVRPALPNLVTPRVELSGLLSQLTEGSLHISVASDGTSLGYISNALNSFGEYGPATSGQNLKVKVDITAMGPISIATLNGQESDLPYMVGIAGFANDASGLHPGQWNYVYIGAGGETVMGSPPRTGDNSFTRATGNPEAIESVIFTLRPTLDVVPVWVNGDGSKVATFLGIYENVLFITGDQDSFTRTFGPATWVTMTFEPVFN</sequence>
<feature type="chain" id="PRO_5040267999" evidence="1">
    <location>
        <begin position="17"/>
        <end position="267"/>
    </location>
</feature>
<protein>
    <submittedName>
        <fullName evidence="2">Uncharacterized protein</fullName>
    </submittedName>
</protein>
<keyword evidence="1" id="KW-0732">Signal</keyword>
<gene>
    <name evidence="2" type="ORF">BDP27DRAFT_1318836</name>
</gene>
<feature type="signal peptide" evidence="1">
    <location>
        <begin position="1"/>
        <end position="16"/>
    </location>
</feature>
<evidence type="ECO:0000313" key="2">
    <source>
        <dbReference type="EMBL" id="KAF9073404.1"/>
    </source>
</evidence>
<dbReference type="EMBL" id="JADNRY010000018">
    <property type="protein sequence ID" value="KAF9073404.1"/>
    <property type="molecule type" value="Genomic_DNA"/>
</dbReference>
<proteinExistence type="predicted"/>
<name>A0A9P5Q221_9AGAR</name>
<keyword evidence="3" id="KW-1185">Reference proteome</keyword>
<evidence type="ECO:0000256" key="1">
    <source>
        <dbReference type="SAM" id="SignalP"/>
    </source>
</evidence>